<reference evidence="2 3" key="1">
    <citation type="journal article" date="2024" name="Int. J. Syst. Evol. Microbiol.">
        <title>Virgibacillus tibetensis sp. nov., isolated from salt lake on the Tibetan Plateau of China.</title>
        <authorList>
            <person name="Phurbu D."/>
            <person name="Liu Z.-X."/>
            <person name="Wang R."/>
            <person name="Zheng Y.-Y."/>
            <person name="Liu H.-C."/>
            <person name="Zhou Y.-G."/>
            <person name="Yu Y.-J."/>
            <person name="Li A.-H."/>
        </authorList>
    </citation>
    <scope>NUCLEOTIDE SEQUENCE [LARGE SCALE GENOMIC DNA]</scope>
    <source>
        <strain evidence="2 3">C22-A2</strain>
    </source>
</reference>
<dbReference type="RefSeq" id="WP_327607881.1">
    <property type="nucleotide sequence ID" value="NZ_JARZFX010000005.1"/>
</dbReference>
<evidence type="ECO:0000313" key="2">
    <source>
        <dbReference type="EMBL" id="MEC5424316.1"/>
    </source>
</evidence>
<evidence type="ECO:0000259" key="1">
    <source>
        <dbReference type="Pfam" id="PF01909"/>
    </source>
</evidence>
<dbReference type="InterPro" id="IPR002934">
    <property type="entry name" value="Polymerase_NTP_transf_dom"/>
</dbReference>
<dbReference type="Pfam" id="PF01909">
    <property type="entry name" value="NTP_transf_2"/>
    <property type="match status" value="1"/>
</dbReference>
<dbReference type="Proteomes" id="UP001335737">
    <property type="component" value="Unassembled WGS sequence"/>
</dbReference>
<dbReference type="Gene3D" id="3.30.460.10">
    <property type="entry name" value="Beta Polymerase, domain 2"/>
    <property type="match status" value="1"/>
</dbReference>
<gene>
    <name evidence="2" type="ORF">QGM71_12520</name>
</gene>
<protein>
    <submittedName>
        <fullName evidence="2">Nucleotidyltransferase domain-containing protein</fullName>
        <ecNumber evidence="2">2.7.7.-</ecNumber>
    </submittedName>
</protein>
<feature type="domain" description="Polymerase nucleotidyl transferase" evidence="1">
    <location>
        <begin position="25"/>
        <end position="53"/>
    </location>
</feature>
<dbReference type="GO" id="GO:0016779">
    <property type="term" value="F:nucleotidyltransferase activity"/>
    <property type="evidence" value="ECO:0007669"/>
    <property type="project" value="UniProtKB-KW"/>
</dbReference>
<accession>A0ABU6KGU8</accession>
<dbReference type="InterPro" id="IPR043519">
    <property type="entry name" value="NT_sf"/>
</dbReference>
<dbReference type="CDD" id="cd05403">
    <property type="entry name" value="NT_KNTase_like"/>
    <property type="match status" value="1"/>
</dbReference>
<keyword evidence="2" id="KW-0548">Nucleotidyltransferase</keyword>
<name>A0ABU6KGU8_9BACI</name>
<proteinExistence type="predicted"/>
<keyword evidence="2" id="KW-0808">Transferase</keyword>
<sequence>MGDLNRLEPVKAARKFIENYFPYCDGALLAGSVVRGEATKTSDLDIVIFDKTYSSSYRESLIVYDWPIEVFAHNLNSYQEYFASDFKRARPSLPRMVSEGIILKDKGIIDSIKSEAKELLSKGPEKWSMEIINTKRYFITDTLDDFIGCSNRAEGIFIANTLAELVSEFVLRTNNKWIGASKWIVRSLREHDTKFAEQFVEAFDKFYRSSAKDKVINLVDEVLEPYGGRLFNGFSLGKE</sequence>
<comment type="caution">
    <text evidence="2">The sequence shown here is derived from an EMBL/GenBank/DDBJ whole genome shotgun (WGS) entry which is preliminary data.</text>
</comment>
<evidence type="ECO:0000313" key="3">
    <source>
        <dbReference type="Proteomes" id="UP001335737"/>
    </source>
</evidence>
<dbReference type="SUPFAM" id="SSF81301">
    <property type="entry name" value="Nucleotidyltransferase"/>
    <property type="match status" value="1"/>
</dbReference>
<dbReference type="EMBL" id="JARZFX010000005">
    <property type="protein sequence ID" value="MEC5424316.1"/>
    <property type="molecule type" value="Genomic_DNA"/>
</dbReference>
<organism evidence="2 3">
    <name type="scientific">Virgibacillus tibetensis</name>
    <dbReference type="NCBI Taxonomy" id="3042313"/>
    <lineage>
        <taxon>Bacteria</taxon>
        <taxon>Bacillati</taxon>
        <taxon>Bacillota</taxon>
        <taxon>Bacilli</taxon>
        <taxon>Bacillales</taxon>
        <taxon>Bacillaceae</taxon>
        <taxon>Virgibacillus</taxon>
    </lineage>
</organism>
<keyword evidence="3" id="KW-1185">Reference proteome</keyword>
<dbReference type="EC" id="2.7.7.-" evidence="2"/>